<protein>
    <submittedName>
        <fullName evidence="2">Uncharacterized protein</fullName>
    </submittedName>
</protein>
<gene>
    <name evidence="2" type="ORF">BWZ43_16345</name>
</gene>
<sequence>MNSTKEDKILVIHILVAKVIINLIKFLSKEKTYYFNRTWLGMYLCCGKYLYFNREKGGNALGV</sequence>
<organism evidence="2 3">
    <name type="scientific">Heyndrickxia oleronia</name>
    <dbReference type="NCBI Taxonomy" id="38875"/>
    <lineage>
        <taxon>Bacteria</taxon>
        <taxon>Bacillati</taxon>
        <taxon>Bacillota</taxon>
        <taxon>Bacilli</taxon>
        <taxon>Bacillales</taxon>
        <taxon>Bacillaceae</taxon>
        <taxon>Heyndrickxia</taxon>
    </lineage>
</organism>
<keyword evidence="1" id="KW-1133">Transmembrane helix</keyword>
<accession>A0A8E2LEM0</accession>
<keyword evidence="1" id="KW-0812">Transmembrane</keyword>
<feature type="transmembrane region" description="Helical" evidence="1">
    <location>
        <begin position="9"/>
        <end position="27"/>
    </location>
</feature>
<dbReference type="Proteomes" id="UP000189761">
    <property type="component" value="Unassembled WGS sequence"/>
</dbReference>
<keyword evidence="3" id="KW-1185">Reference proteome</keyword>
<dbReference type="EMBL" id="MTLA01000207">
    <property type="protein sequence ID" value="OOP67324.1"/>
    <property type="molecule type" value="Genomic_DNA"/>
</dbReference>
<evidence type="ECO:0000313" key="2">
    <source>
        <dbReference type="EMBL" id="OOP67324.1"/>
    </source>
</evidence>
<proteinExistence type="predicted"/>
<comment type="caution">
    <text evidence="2">The sequence shown here is derived from an EMBL/GenBank/DDBJ whole genome shotgun (WGS) entry which is preliminary data.</text>
</comment>
<evidence type="ECO:0000313" key="3">
    <source>
        <dbReference type="Proteomes" id="UP000189761"/>
    </source>
</evidence>
<evidence type="ECO:0000256" key="1">
    <source>
        <dbReference type="SAM" id="Phobius"/>
    </source>
</evidence>
<dbReference type="AlphaFoldDB" id="A0A8E2LEM0"/>
<name>A0A8E2LEM0_9BACI</name>
<reference evidence="2 3" key="1">
    <citation type="submission" date="2017-01" db="EMBL/GenBank/DDBJ databases">
        <title>Draft genome sequence of Bacillus oleronius.</title>
        <authorList>
            <person name="Allam M."/>
        </authorList>
    </citation>
    <scope>NUCLEOTIDE SEQUENCE [LARGE SCALE GENOMIC DNA]</scope>
    <source>
        <strain evidence="2 3">DSM 9356</strain>
    </source>
</reference>
<keyword evidence="1" id="KW-0472">Membrane</keyword>